<organism evidence="1 2">
    <name type="scientific">Fimbriimonas ginsengisoli Gsoil 348</name>
    <dbReference type="NCBI Taxonomy" id="661478"/>
    <lineage>
        <taxon>Bacteria</taxon>
        <taxon>Bacillati</taxon>
        <taxon>Armatimonadota</taxon>
        <taxon>Fimbriimonadia</taxon>
        <taxon>Fimbriimonadales</taxon>
        <taxon>Fimbriimonadaceae</taxon>
        <taxon>Fimbriimonas</taxon>
    </lineage>
</organism>
<sequence length="138" mass="15428">MPAWLLALIGFGALLPVASGEPSLKFLPERKVGEVAGGSLLSSLYTWHGDLVGDLPQYEEELVRHGFQGRLCFEGNNWGATFTRKDGVKVRLSWGRWAFDGRAGYQVDANDHDCVSARIDEPIRSVALWRQLVLHLHR</sequence>
<gene>
    <name evidence="1" type="ORF">OP10G_4418</name>
</gene>
<dbReference type="Proteomes" id="UP000027982">
    <property type="component" value="Chromosome"/>
</dbReference>
<dbReference type="STRING" id="661478.OP10G_4418"/>
<evidence type="ECO:0000313" key="1">
    <source>
        <dbReference type="EMBL" id="AIE87786.1"/>
    </source>
</evidence>
<proteinExistence type="predicted"/>
<accession>A0A068NWF5</accession>
<dbReference type="EMBL" id="CP007139">
    <property type="protein sequence ID" value="AIE87786.1"/>
    <property type="molecule type" value="Genomic_DNA"/>
</dbReference>
<reference evidence="1 2" key="1">
    <citation type="journal article" date="2014" name="PLoS ONE">
        <title>The first complete genome sequence of the class fimbriimonadia in the phylum armatimonadetes.</title>
        <authorList>
            <person name="Hu Z.Y."/>
            <person name="Wang Y.Z."/>
            <person name="Im W.T."/>
            <person name="Wang S.Y."/>
            <person name="Zhao G.P."/>
            <person name="Zheng H.J."/>
            <person name="Quan Z.X."/>
        </authorList>
    </citation>
    <scope>NUCLEOTIDE SEQUENCE [LARGE SCALE GENOMIC DNA]</scope>
    <source>
        <strain evidence="1">Gsoil 348</strain>
    </source>
</reference>
<evidence type="ECO:0000313" key="2">
    <source>
        <dbReference type="Proteomes" id="UP000027982"/>
    </source>
</evidence>
<protein>
    <submittedName>
        <fullName evidence="1">Uncharacterized protein</fullName>
    </submittedName>
</protein>
<dbReference type="KEGG" id="fgi:OP10G_4418"/>
<dbReference type="HOGENOM" id="CLU_1852208_0_0_0"/>
<dbReference type="AlphaFoldDB" id="A0A068NWF5"/>
<keyword evidence="2" id="KW-1185">Reference proteome</keyword>
<name>A0A068NWF5_FIMGI</name>